<dbReference type="Proteomes" id="UP000629098">
    <property type="component" value="Unassembled WGS sequence"/>
</dbReference>
<evidence type="ECO:0000313" key="1">
    <source>
        <dbReference type="EMBL" id="MBD2776632.1"/>
    </source>
</evidence>
<keyword evidence="2" id="KW-1185">Reference proteome</keyword>
<gene>
    <name evidence="1" type="ORF">ICL16_32420</name>
</gene>
<name>A0A8J6XV22_9CYAN</name>
<sequence>MSVCTTPLNWQLESSVPYLPIYYQGEIVGFFKKEFAKDVIKFLNEDEVLKKALKTACTDLIKQTTVEPTQVKDLMNKYIKMSERPKYGTRAIAALLRDRQLELDLSQQDFTKFCDTFKVSPIELHNIYAGGPVEDQLLAPLSRIIGISTKDLLEIRDGEETKKVSTDS</sequence>
<dbReference type="EMBL" id="JACXAE010000098">
    <property type="protein sequence ID" value="MBD2776632.1"/>
    <property type="molecule type" value="Genomic_DNA"/>
</dbReference>
<reference evidence="1" key="1">
    <citation type="submission" date="2020-09" db="EMBL/GenBank/DDBJ databases">
        <title>Iningainema tapete sp. nov. (Scytonemataceae, Cyanobacteria) from greenhouses in central Florida (USA) produces two types of nodularin with biosynthetic potential for microcystin-LR and anabaenopeptins.</title>
        <authorList>
            <person name="Berthold D.E."/>
            <person name="Lefler F.W."/>
            <person name="Huang I.-S."/>
            <person name="Abdulla H."/>
            <person name="Zimba P.V."/>
            <person name="Laughinghouse H.D. IV."/>
        </authorList>
    </citation>
    <scope>NUCLEOTIDE SEQUENCE</scope>
    <source>
        <strain evidence="1">BLCCT55</strain>
    </source>
</reference>
<evidence type="ECO:0000313" key="2">
    <source>
        <dbReference type="Proteomes" id="UP000629098"/>
    </source>
</evidence>
<protein>
    <submittedName>
        <fullName evidence="1">Uncharacterized protein</fullName>
    </submittedName>
</protein>
<dbReference type="AlphaFoldDB" id="A0A8J6XV22"/>
<organism evidence="1 2">
    <name type="scientific">Iningainema tapete BLCC-T55</name>
    <dbReference type="NCBI Taxonomy" id="2748662"/>
    <lineage>
        <taxon>Bacteria</taxon>
        <taxon>Bacillati</taxon>
        <taxon>Cyanobacteriota</taxon>
        <taxon>Cyanophyceae</taxon>
        <taxon>Nostocales</taxon>
        <taxon>Scytonemataceae</taxon>
        <taxon>Iningainema tapete</taxon>
    </lineage>
</organism>
<comment type="caution">
    <text evidence="1">The sequence shown here is derived from an EMBL/GenBank/DDBJ whole genome shotgun (WGS) entry which is preliminary data.</text>
</comment>
<proteinExistence type="predicted"/>
<accession>A0A8J6XV22</accession>
<dbReference type="RefSeq" id="WP_190835700.1">
    <property type="nucleotide sequence ID" value="NZ_CAWPPI010000098.1"/>
</dbReference>